<reference evidence="2 3" key="1">
    <citation type="journal article" date="2014" name="Agronomy (Basel)">
        <title>A Draft Genome Sequence for Ensete ventricosum, the Drought-Tolerant Tree Against Hunger.</title>
        <authorList>
            <person name="Harrison J."/>
            <person name="Moore K.A."/>
            <person name="Paszkiewicz K."/>
            <person name="Jones T."/>
            <person name="Grant M."/>
            <person name="Ambacheew D."/>
            <person name="Muzemil S."/>
            <person name="Studholme D.J."/>
        </authorList>
    </citation>
    <scope>NUCLEOTIDE SEQUENCE [LARGE SCALE GENOMIC DNA]</scope>
</reference>
<evidence type="ECO:0000256" key="1">
    <source>
        <dbReference type="SAM" id="Phobius"/>
    </source>
</evidence>
<evidence type="ECO:0000313" key="3">
    <source>
        <dbReference type="Proteomes" id="UP000287651"/>
    </source>
</evidence>
<feature type="transmembrane region" description="Helical" evidence="1">
    <location>
        <begin position="175"/>
        <end position="206"/>
    </location>
</feature>
<dbReference type="EMBL" id="AMZH03011282">
    <property type="protein sequence ID" value="RRT53147.1"/>
    <property type="molecule type" value="Genomic_DNA"/>
</dbReference>
<proteinExistence type="predicted"/>
<evidence type="ECO:0000313" key="2">
    <source>
        <dbReference type="EMBL" id="RRT53147.1"/>
    </source>
</evidence>
<sequence length="255" mass="27764">MTASITACPRRPFFPVGFLLLASRPVSLPGKVEHCLLSVVNFDSRNPGLSPFRSGLLVLTSHHPFYERCRQPSPLPLLSKPSRPIPRMLLHLGACRAGRLPARLLHLAIEGLQGYIAIWDIRSHQIILWIDSTLPPAMTSSTSVAITSRPSTTTYAIMSLVVPYHRPRRTLPLHLLLPAVSSLAIYTTIIVIVIVTIPCYCCLLLPAPATGQPSAIAASDTTHCSSFVALLATIAFLLLNRSHVAPSSAFISRKQ</sequence>
<accession>A0A426YN47</accession>
<protein>
    <submittedName>
        <fullName evidence="2">Uncharacterized protein</fullName>
    </submittedName>
</protein>
<feature type="transmembrane region" description="Helical" evidence="1">
    <location>
        <begin position="226"/>
        <end position="244"/>
    </location>
</feature>
<dbReference type="Proteomes" id="UP000287651">
    <property type="component" value="Unassembled WGS sequence"/>
</dbReference>
<comment type="caution">
    <text evidence="2">The sequence shown here is derived from an EMBL/GenBank/DDBJ whole genome shotgun (WGS) entry which is preliminary data.</text>
</comment>
<dbReference type="AlphaFoldDB" id="A0A426YN47"/>
<keyword evidence="1" id="KW-1133">Transmembrane helix</keyword>
<keyword evidence="1" id="KW-0812">Transmembrane</keyword>
<name>A0A426YN47_ENSVE</name>
<keyword evidence="1" id="KW-0472">Membrane</keyword>
<gene>
    <name evidence="2" type="ORF">B296_00050006</name>
</gene>
<organism evidence="2 3">
    <name type="scientific">Ensete ventricosum</name>
    <name type="common">Abyssinian banana</name>
    <name type="synonym">Musa ensete</name>
    <dbReference type="NCBI Taxonomy" id="4639"/>
    <lineage>
        <taxon>Eukaryota</taxon>
        <taxon>Viridiplantae</taxon>
        <taxon>Streptophyta</taxon>
        <taxon>Embryophyta</taxon>
        <taxon>Tracheophyta</taxon>
        <taxon>Spermatophyta</taxon>
        <taxon>Magnoliopsida</taxon>
        <taxon>Liliopsida</taxon>
        <taxon>Zingiberales</taxon>
        <taxon>Musaceae</taxon>
        <taxon>Ensete</taxon>
    </lineage>
</organism>